<dbReference type="PRINTS" id="PR00081">
    <property type="entry name" value="GDHRDH"/>
</dbReference>
<reference evidence="16" key="2">
    <citation type="submission" date="2025-04" db="UniProtKB">
        <authorList>
            <consortium name="RefSeq"/>
        </authorList>
    </citation>
    <scope>IDENTIFICATION</scope>
    <source>
        <strain evidence="16">DH4</strain>
        <tissue evidence="16">Whole body</tissue>
    </source>
</reference>
<evidence type="ECO:0000313" key="16">
    <source>
        <dbReference type="RefSeq" id="XP_016770624.1"/>
    </source>
</evidence>
<dbReference type="SUPFAM" id="SSF51735">
    <property type="entry name" value="NAD(P)-binding Rossmann-fold domains"/>
    <property type="match status" value="1"/>
</dbReference>
<dbReference type="Gene3D" id="3.40.50.720">
    <property type="entry name" value="NAD(P)-binding Rossmann-like Domain"/>
    <property type="match status" value="1"/>
</dbReference>
<accession>A0A7M7IIQ5</accession>
<dbReference type="GO" id="GO:0016020">
    <property type="term" value="C:membrane"/>
    <property type="evidence" value="ECO:0007669"/>
    <property type="project" value="UniProtKB-SubCell"/>
</dbReference>
<evidence type="ECO:0000256" key="2">
    <source>
        <dbReference type="ARBA" id="ARBA00006484"/>
    </source>
</evidence>
<evidence type="ECO:0000256" key="4">
    <source>
        <dbReference type="ARBA" id="ARBA00022857"/>
    </source>
</evidence>
<evidence type="ECO:0000256" key="5">
    <source>
        <dbReference type="ARBA" id="ARBA00022989"/>
    </source>
</evidence>
<keyword evidence="3 13" id="KW-0812">Transmembrane</keyword>
<dbReference type="InterPro" id="IPR020904">
    <property type="entry name" value="Sc_DH/Rdtase_CS"/>
</dbReference>
<dbReference type="PANTHER" id="PTHR24322:SF748">
    <property type="entry name" value="FI23927P1-RELATED"/>
    <property type="match status" value="1"/>
</dbReference>
<evidence type="ECO:0000256" key="9">
    <source>
        <dbReference type="ARBA" id="ARBA00059620"/>
    </source>
</evidence>
<comment type="similarity">
    <text evidence="2 12">Belongs to the short-chain dehydrogenases/reductases (SDR) family.</text>
</comment>
<gene>
    <name evidence="16" type="primary">LOC409260</name>
</gene>
<evidence type="ECO:0000256" key="8">
    <source>
        <dbReference type="ARBA" id="ARBA00023136"/>
    </source>
</evidence>
<keyword evidence="7" id="KW-0443">Lipid metabolism</keyword>
<sequence length="276" mass="30549">MSFFVIAKDVIVFLFWTVIFIMKNIVNLFIPLKYKMKSIAGEITLVTGGGGGLGRLTALRLANLGAIVVIWDVNKAGMEETVKLVQSAGGTCYGYVCDLCDKEDIYKKAELVKKEVGKVTILINNAGVAHELKFLDSPDKLLIRTMDVNVMSHFWTSKAFLPSMLEDNKGHIVSIASLAGFIGVPCLVDYCTSKYAAIGFEEALHMELIANGYDINMTVVCPFFIRSTGMFDEVSPKFLPRLTPNKVADRIVTAVRCNEKVVIIPGYMRFLLAAKW</sequence>
<evidence type="ECO:0000313" key="15">
    <source>
        <dbReference type="Proteomes" id="UP000005203"/>
    </source>
</evidence>
<dbReference type="EnsemblMetazoa" id="XM_016915135">
    <property type="protein sequence ID" value="XP_016770624"/>
    <property type="gene ID" value="LOC409260"/>
</dbReference>
<dbReference type="AlphaFoldDB" id="A0A7M7IIQ5"/>
<evidence type="ECO:0000256" key="13">
    <source>
        <dbReference type="SAM" id="Phobius"/>
    </source>
</evidence>
<accession>A0A8B7KQB1</accession>
<organism evidence="14">
    <name type="scientific">Apis mellifera</name>
    <name type="common">Honeybee</name>
    <dbReference type="NCBI Taxonomy" id="7460"/>
    <lineage>
        <taxon>Eukaryota</taxon>
        <taxon>Metazoa</taxon>
        <taxon>Ecdysozoa</taxon>
        <taxon>Arthropoda</taxon>
        <taxon>Hexapoda</taxon>
        <taxon>Insecta</taxon>
        <taxon>Pterygota</taxon>
        <taxon>Neoptera</taxon>
        <taxon>Endopterygota</taxon>
        <taxon>Hymenoptera</taxon>
        <taxon>Apocrita</taxon>
        <taxon>Aculeata</taxon>
        <taxon>Apoidea</taxon>
        <taxon>Anthophila</taxon>
        <taxon>Apidae</taxon>
        <taxon>Apis</taxon>
    </lineage>
</organism>
<evidence type="ECO:0000256" key="3">
    <source>
        <dbReference type="ARBA" id="ARBA00022692"/>
    </source>
</evidence>
<dbReference type="PROSITE" id="PS00061">
    <property type="entry name" value="ADH_SHORT"/>
    <property type="match status" value="1"/>
</dbReference>
<reference evidence="14" key="1">
    <citation type="submission" date="2021-01" db="UniProtKB">
        <authorList>
            <consortium name="EnsemblMetazoa"/>
        </authorList>
    </citation>
    <scope>IDENTIFICATION</scope>
    <source>
        <strain evidence="14">DH4</strain>
    </source>
</reference>
<dbReference type="RefSeq" id="XP_016770624.1">
    <property type="nucleotide sequence ID" value="XM_016915135.2"/>
</dbReference>
<evidence type="ECO:0000256" key="6">
    <source>
        <dbReference type="ARBA" id="ARBA00023002"/>
    </source>
</evidence>
<evidence type="ECO:0000256" key="10">
    <source>
        <dbReference type="ARBA" id="ARBA00068717"/>
    </source>
</evidence>
<proteinExistence type="inferred from homology"/>
<dbReference type="GO" id="GO:0052650">
    <property type="term" value="F:all-trans-retinol dehydrogenase (NADP+) activity"/>
    <property type="evidence" value="ECO:0007669"/>
    <property type="project" value="UniProtKB-ARBA"/>
</dbReference>
<dbReference type="FunFam" id="3.40.50.720:FF:000131">
    <property type="entry name" value="Short-chain dehydrogenase/reductase 3"/>
    <property type="match status" value="1"/>
</dbReference>
<keyword evidence="4" id="KW-0521">NADP</keyword>
<comment type="function">
    <text evidence="9">Catalyzes the reduction of all-trans-retinal to all-trans-retinol in the presence of NADPH.</text>
</comment>
<evidence type="ECO:0000256" key="12">
    <source>
        <dbReference type="RuleBase" id="RU000363"/>
    </source>
</evidence>
<evidence type="ECO:0000256" key="1">
    <source>
        <dbReference type="ARBA" id="ARBA00004141"/>
    </source>
</evidence>
<dbReference type="InterPro" id="IPR002347">
    <property type="entry name" value="SDR_fam"/>
</dbReference>
<dbReference type="Pfam" id="PF00106">
    <property type="entry name" value="adh_short"/>
    <property type="match status" value="1"/>
</dbReference>
<name>A0A7M7IIQ5_APIME</name>
<protein>
    <recommendedName>
        <fullName evidence="10">Short-chain dehydrogenase/reductase 3</fullName>
    </recommendedName>
    <alternativeName>
        <fullName evidence="11">Retinal short-chain dehydrogenase/reductase 1</fullName>
    </alternativeName>
</protein>
<evidence type="ECO:0000256" key="11">
    <source>
        <dbReference type="ARBA" id="ARBA00082544"/>
    </source>
</evidence>
<keyword evidence="8 13" id="KW-0472">Membrane</keyword>
<feature type="transmembrane region" description="Helical" evidence="13">
    <location>
        <begin position="12"/>
        <end position="30"/>
    </location>
</feature>
<dbReference type="Proteomes" id="UP000005203">
    <property type="component" value="Linkage group LG11"/>
</dbReference>
<dbReference type="OrthoDB" id="10253736at2759"/>
<dbReference type="PANTHER" id="PTHR24322">
    <property type="entry name" value="PKSB"/>
    <property type="match status" value="1"/>
</dbReference>
<dbReference type="GeneID" id="409260"/>
<dbReference type="CDD" id="cd05339">
    <property type="entry name" value="17beta-HSDXI-like_SDR_c"/>
    <property type="match status" value="1"/>
</dbReference>
<dbReference type="GO" id="GO:0005811">
    <property type="term" value="C:lipid droplet"/>
    <property type="evidence" value="ECO:0007669"/>
    <property type="project" value="TreeGrafter"/>
</dbReference>
<comment type="subcellular location">
    <subcellularLocation>
        <location evidence="1">Membrane</location>
        <topology evidence="1">Multi-pass membrane protein</topology>
    </subcellularLocation>
</comment>
<dbReference type="InterPro" id="IPR036291">
    <property type="entry name" value="NAD(P)-bd_dom_sf"/>
</dbReference>
<keyword evidence="15" id="KW-1185">Reference proteome</keyword>
<evidence type="ECO:0000256" key="7">
    <source>
        <dbReference type="ARBA" id="ARBA00023098"/>
    </source>
</evidence>
<keyword evidence="5 13" id="KW-1133">Transmembrane helix</keyword>
<dbReference type="PRINTS" id="PR00080">
    <property type="entry name" value="SDRFAMILY"/>
</dbReference>
<keyword evidence="6" id="KW-0560">Oxidoreductase</keyword>
<evidence type="ECO:0000313" key="14">
    <source>
        <dbReference type="EnsemblMetazoa" id="XP_016770624"/>
    </source>
</evidence>